<evidence type="ECO:0000313" key="10">
    <source>
        <dbReference type="EMBL" id="APJ01823.1"/>
    </source>
</evidence>
<proteinExistence type="predicted"/>
<evidence type="ECO:0000256" key="8">
    <source>
        <dbReference type="RuleBase" id="RU364044"/>
    </source>
</evidence>
<dbReference type="GO" id="GO:0003700">
    <property type="term" value="F:DNA-binding transcription factor activity"/>
    <property type="evidence" value="ECO:0007669"/>
    <property type="project" value="InterPro"/>
</dbReference>
<dbReference type="GO" id="GO:0044196">
    <property type="term" value="C:host cell nucleolus"/>
    <property type="evidence" value="ECO:0007669"/>
    <property type="project" value="UniProtKB-SubCell"/>
</dbReference>
<evidence type="ECO:0000256" key="6">
    <source>
        <dbReference type="ARBA" id="ARBA00023200"/>
    </source>
</evidence>
<protein>
    <recommendedName>
        <fullName evidence="1 8">Protein Rev</fullName>
    </recommendedName>
    <alternativeName>
        <fullName evidence="7 8">Regulator of expression of viral proteins</fullName>
    </alternativeName>
</protein>
<evidence type="ECO:0000256" key="7">
    <source>
        <dbReference type="ARBA" id="ARBA00031496"/>
    </source>
</evidence>
<evidence type="ECO:0000256" key="4">
    <source>
        <dbReference type="ARBA" id="ARBA00022816"/>
    </source>
</evidence>
<dbReference type="GO" id="GO:0003723">
    <property type="term" value="F:RNA binding"/>
    <property type="evidence" value="ECO:0007669"/>
    <property type="project" value="UniProtKB-KW"/>
</dbReference>
<evidence type="ECO:0000256" key="2">
    <source>
        <dbReference type="ARBA" id="ARBA00022448"/>
    </source>
</evidence>
<keyword evidence="6 8" id="KW-1035">Host cytoplasm</keyword>
<evidence type="ECO:0000256" key="1">
    <source>
        <dbReference type="ARBA" id="ARBA00020269"/>
    </source>
</evidence>
<keyword evidence="3 8" id="KW-1048">Host nucleus</keyword>
<sequence>MSAREKDLQEGLRLLHLLHQTNPYPQGPETASQRRNRRRRWKRRGLQILALANRIHPFSATPAGEPLELAIQQLQNLTVEDLSNPPTNTPTPQAPIRIPSVWDQLVPRSNPSSSEGYERDSCERGGGLMGGSQKSGESNHRDPQENQTKI</sequence>
<name>A0A1L4CV54_9HIV2</name>
<organism evidence="10">
    <name type="scientific">Human immunodeficiency virus 2</name>
    <dbReference type="NCBI Taxonomy" id="11709"/>
    <lineage>
        <taxon>Viruses</taxon>
        <taxon>Riboviria</taxon>
        <taxon>Pararnavirae</taxon>
        <taxon>Artverviricota</taxon>
        <taxon>Revtraviricetes</taxon>
        <taxon>Ortervirales</taxon>
        <taxon>Retroviridae</taxon>
        <taxon>Orthoretrovirinae</taxon>
        <taxon>Lentivirus</taxon>
        <taxon>Lentivirus humimdef2</taxon>
    </lineage>
</organism>
<keyword evidence="2 8" id="KW-0813">Transport</keyword>
<dbReference type="InterPro" id="IPR000625">
    <property type="entry name" value="REV_protein"/>
</dbReference>
<dbReference type="Gene3D" id="6.10.140.630">
    <property type="match status" value="1"/>
</dbReference>
<dbReference type="GO" id="GO:0051028">
    <property type="term" value="P:mRNA transport"/>
    <property type="evidence" value="ECO:0007669"/>
    <property type="project" value="UniProtKB-KW"/>
</dbReference>
<keyword evidence="5 8" id="KW-0694">RNA-binding</keyword>
<comment type="subcellular location">
    <subcellularLocation>
        <location evidence="8">Host cytoplasm</location>
    </subcellularLocation>
    <subcellularLocation>
        <location evidence="8">Host nucleus</location>
        <location evidence="8">Host nucleolus</location>
    </subcellularLocation>
</comment>
<dbReference type="EMBL" id="KY025544">
    <property type="protein sequence ID" value="APJ01823.1"/>
    <property type="molecule type" value="Genomic_RNA"/>
</dbReference>
<organismHost>
    <name type="scientific">Homo sapiens</name>
    <name type="common">Human</name>
    <dbReference type="NCBI Taxonomy" id="9606"/>
</organismHost>
<gene>
    <name evidence="8 10" type="primary">rev</name>
</gene>
<keyword evidence="4 8" id="KW-0509">mRNA transport</keyword>
<reference evidence="10" key="1">
    <citation type="journal article" date="2016" name="AIDS Res. Hum. Retroviruses">
        <title>HIV-2 Surveillance with Next-Generation Sequencing Reveals Mutations in a Cytotoxic Lymphocyte-Restricted Epitope Involved in Long-Term Nonprogression.</title>
        <authorList>
            <person name="Yamaguchi J."/>
            <person name="Brennan C.A."/>
            <person name="Alessandri-Gradt E."/>
            <person name="Plantier J.C."/>
            <person name="Cloherty G.A."/>
            <person name="Berg M.G."/>
        </authorList>
    </citation>
    <scope>NUCLEOTIDE SEQUENCE [LARGE SCALE GENOMIC DNA]</scope>
    <source>
        <strain evidence="10">LA43</strain>
    </source>
</reference>
<dbReference type="Proteomes" id="UP000257261">
    <property type="component" value="Segment"/>
</dbReference>
<comment type="subunit">
    <text evidence="8">Homomultimer; when bound to the RRE. Multimeric assembly is essential for activity.</text>
</comment>
<evidence type="ECO:0000256" key="3">
    <source>
        <dbReference type="ARBA" id="ARBA00022562"/>
    </source>
</evidence>
<feature type="region of interest" description="Disordered" evidence="9">
    <location>
        <begin position="17"/>
        <end position="40"/>
    </location>
</feature>
<feature type="region of interest" description="Disordered" evidence="9">
    <location>
        <begin position="80"/>
        <end position="150"/>
    </location>
</feature>
<accession>A0A1L4CV54</accession>
<feature type="compositionally biased region" description="Polar residues" evidence="9">
    <location>
        <begin position="20"/>
        <end position="33"/>
    </location>
</feature>
<dbReference type="Pfam" id="PF00424">
    <property type="entry name" value="REV"/>
    <property type="match status" value="1"/>
</dbReference>
<comment type="function">
    <text evidence="8">Escorts unspliced or incompletely spliced viral pre-mRNAs (late transcripts) out of the nucleus of infected cells. These pre-mRNAs carry a recognition sequence called Rev responsive element (RRE) located in the env gene, that is not present in fully spliced viral mRNAs (early transcripts). This function is essential since most viral proteins are translated from unspliced or partially spliced pre-mRNAs which cannot exit the nucleus by the pathway used by fully processed cellular mRNAs.</text>
</comment>
<evidence type="ECO:0000256" key="9">
    <source>
        <dbReference type="SAM" id="MobiDB-lite"/>
    </source>
</evidence>
<dbReference type="GO" id="GO:0030430">
    <property type="term" value="C:host cell cytoplasm"/>
    <property type="evidence" value="ECO:0007669"/>
    <property type="project" value="UniProtKB-SubCell"/>
</dbReference>
<evidence type="ECO:0000256" key="5">
    <source>
        <dbReference type="ARBA" id="ARBA00022884"/>
    </source>
</evidence>